<dbReference type="CDD" id="cd06170">
    <property type="entry name" value="LuxR_C_like"/>
    <property type="match status" value="1"/>
</dbReference>
<dbReference type="PROSITE" id="PS00622">
    <property type="entry name" value="HTH_LUXR_1"/>
    <property type="match status" value="1"/>
</dbReference>
<feature type="domain" description="HTH luxR-type" evidence="4">
    <location>
        <begin position="151"/>
        <end position="216"/>
    </location>
</feature>
<dbReference type="InterPro" id="IPR000792">
    <property type="entry name" value="Tscrpt_reg_LuxR_C"/>
</dbReference>
<dbReference type="Pfam" id="PF00196">
    <property type="entry name" value="GerE"/>
    <property type="match status" value="1"/>
</dbReference>
<dbReference type="InterPro" id="IPR036388">
    <property type="entry name" value="WH-like_DNA-bd_sf"/>
</dbReference>
<evidence type="ECO:0000259" key="4">
    <source>
        <dbReference type="PROSITE" id="PS50043"/>
    </source>
</evidence>
<evidence type="ECO:0000256" key="1">
    <source>
        <dbReference type="ARBA" id="ARBA00023015"/>
    </source>
</evidence>
<evidence type="ECO:0000256" key="2">
    <source>
        <dbReference type="ARBA" id="ARBA00023125"/>
    </source>
</evidence>
<protein>
    <submittedName>
        <fullName evidence="5">Helix-turn-helix transcriptional regulator</fullName>
    </submittedName>
</protein>
<dbReference type="Proteomes" id="UP000799330">
    <property type="component" value="Unassembled WGS sequence"/>
</dbReference>
<dbReference type="EMBL" id="JAADAI010000197">
    <property type="protein sequence ID" value="NCS58083.1"/>
    <property type="molecule type" value="Genomic_DNA"/>
</dbReference>
<evidence type="ECO:0000256" key="3">
    <source>
        <dbReference type="ARBA" id="ARBA00023163"/>
    </source>
</evidence>
<evidence type="ECO:0000313" key="6">
    <source>
        <dbReference type="Proteomes" id="UP000799330"/>
    </source>
</evidence>
<keyword evidence="2" id="KW-0238">DNA-binding</keyword>
<gene>
    <name evidence="5" type="ORF">GPJ16_14555</name>
</gene>
<dbReference type="GO" id="GO:0003677">
    <property type="term" value="F:DNA binding"/>
    <property type="evidence" value="ECO:0007669"/>
    <property type="project" value="UniProtKB-KW"/>
</dbReference>
<dbReference type="GO" id="GO:0006355">
    <property type="term" value="P:regulation of DNA-templated transcription"/>
    <property type="evidence" value="ECO:0007669"/>
    <property type="project" value="InterPro"/>
</dbReference>
<organism evidence="5 6">
    <name type="scientific">Microcystis aeruginosa G11-04</name>
    <dbReference type="NCBI Taxonomy" id="2685956"/>
    <lineage>
        <taxon>Bacteria</taxon>
        <taxon>Bacillati</taxon>
        <taxon>Cyanobacteriota</taxon>
        <taxon>Cyanophyceae</taxon>
        <taxon>Oscillatoriophycideae</taxon>
        <taxon>Chroococcales</taxon>
        <taxon>Microcystaceae</taxon>
        <taxon>Microcystis</taxon>
    </lineage>
</organism>
<sequence length="221" mass="25185">MSGYDPPNPTQCDRCVLNLFRSHLMQEEKSELECSQIQQLLAQFRAALNQGGIISLSRTGNVRFMTQRAEQILSQYFPSYSSSTSLPLHLKKWFKFQISQLKISSDDPCLCSTLHIEQDEKDLNIRFIPEQMQGHYLLLLEEKRQSIFSIADLELLGLTKREAEVLFWVSKDKSNSEIATVLGCSGGTVGKHLEHIYNKLRTHTRAGAVIVALERLGMLRQ</sequence>
<dbReference type="PANTHER" id="PTHR44688:SF16">
    <property type="entry name" value="DNA-BINDING TRANSCRIPTIONAL ACTIVATOR DEVR_DOSR"/>
    <property type="match status" value="1"/>
</dbReference>
<proteinExistence type="predicted"/>
<accession>A0A966G1M9</accession>
<comment type="caution">
    <text evidence="5">The sequence shown here is derived from an EMBL/GenBank/DDBJ whole genome shotgun (WGS) entry which is preliminary data.</text>
</comment>
<dbReference type="AlphaFoldDB" id="A0A966G1M9"/>
<name>A0A966G1M9_MICAE</name>
<dbReference type="InterPro" id="IPR016032">
    <property type="entry name" value="Sig_transdc_resp-reg_C-effctor"/>
</dbReference>
<keyword evidence="3" id="KW-0804">Transcription</keyword>
<evidence type="ECO:0000313" key="5">
    <source>
        <dbReference type="EMBL" id="NCS58083.1"/>
    </source>
</evidence>
<dbReference type="PROSITE" id="PS50043">
    <property type="entry name" value="HTH_LUXR_2"/>
    <property type="match status" value="1"/>
</dbReference>
<dbReference type="PRINTS" id="PR00038">
    <property type="entry name" value="HTHLUXR"/>
</dbReference>
<dbReference type="PANTHER" id="PTHR44688">
    <property type="entry name" value="DNA-BINDING TRANSCRIPTIONAL ACTIVATOR DEVR_DOSR"/>
    <property type="match status" value="1"/>
</dbReference>
<dbReference type="SMART" id="SM00421">
    <property type="entry name" value="HTH_LUXR"/>
    <property type="match status" value="1"/>
</dbReference>
<dbReference type="Gene3D" id="1.10.10.10">
    <property type="entry name" value="Winged helix-like DNA-binding domain superfamily/Winged helix DNA-binding domain"/>
    <property type="match status" value="1"/>
</dbReference>
<dbReference type="SUPFAM" id="SSF46894">
    <property type="entry name" value="C-terminal effector domain of the bipartite response regulators"/>
    <property type="match status" value="1"/>
</dbReference>
<reference evidence="5" key="1">
    <citation type="journal article" date="2019" name="Mol. Ecol.">
        <title>Genome evolution and host-microbiome shifts correspond with intraspecific niche divergence within harmful algal bloom-forming Microcystis aeruginosa.</title>
        <authorList>
            <person name="Jackrel S.L."/>
            <person name="White J.D."/>
            <person name="Evans J.T."/>
            <person name="Buffin K."/>
            <person name="Hayden K."/>
            <person name="Sarnelle O."/>
            <person name="Denef V.J."/>
        </authorList>
    </citation>
    <scope>NUCLEOTIDE SEQUENCE</scope>
    <source>
        <strain evidence="5">G11-04</strain>
    </source>
</reference>
<keyword evidence="1" id="KW-0805">Transcription regulation</keyword>